<dbReference type="InterPro" id="IPR035994">
    <property type="entry name" value="Nucleoside_phosphorylase_sf"/>
</dbReference>
<evidence type="ECO:0000256" key="12">
    <source>
        <dbReference type="ARBA" id="ARBA00031036"/>
    </source>
</evidence>
<evidence type="ECO:0000256" key="3">
    <source>
        <dbReference type="ARBA" id="ARBA00011886"/>
    </source>
</evidence>
<dbReference type="CDD" id="cd09009">
    <property type="entry name" value="PNP-EcPNPII_like"/>
    <property type="match status" value="1"/>
</dbReference>
<evidence type="ECO:0000313" key="17">
    <source>
        <dbReference type="Proteomes" id="UP001205998"/>
    </source>
</evidence>
<dbReference type="EMBL" id="MU551602">
    <property type="protein sequence ID" value="KAI5623513.1"/>
    <property type="molecule type" value="Genomic_DNA"/>
</dbReference>
<evidence type="ECO:0000256" key="13">
    <source>
        <dbReference type="ARBA" id="ARBA00033072"/>
    </source>
</evidence>
<evidence type="ECO:0000256" key="5">
    <source>
        <dbReference type="ARBA" id="ARBA00022676"/>
    </source>
</evidence>
<comment type="pathway">
    <text evidence="1">Purine metabolism; purine nucleoside salvage.</text>
</comment>
<reference evidence="16" key="1">
    <citation type="submission" date="2018-07" db="EMBL/GenBank/DDBJ databases">
        <title>Comparative genomics of catfishes provides insights into carnivory and benthic adaptation.</title>
        <authorList>
            <person name="Zhang Y."/>
            <person name="Wang D."/>
            <person name="Peng Z."/>
            <person name="Zheng S."/>
            <person name="Shao F."/>
            <person name="Tao W."/>
        </authorList>
    </citation>
    <scope>NUCLEOTIDE SEQUENCE</scope>
    <source>
        <strain evidence="16">Chongqing</strain>
    </source>
</reference>
<evidence type="ECO:0000256" key="7">
    <source>
        <dbReference type="ARBA" id="ARBA00022726"/>
    </source>
</evidence>
<comment type="function">
    <text evidence="14">Catalyzes the phosphorolytic breakdown of the N-glycosidic bond in the beta-(deoxy)ribonucleoside molecules, with the formation of the corresponding free purine bases and pentose-1-phosphate. Preferentially acts on 6-oxopurine nucleosides including inosine and guanosine.</text>
</comment>
<name>A0AAD5AUY1_SILAS</name>
<comment type="catalytic activity">
    <reaction evidence="8">
        <text>inosine + phosphate = alpha-D-ribose 1-phosphate + hypoxanthine</text>
        <dbReference type="Rhea" id="RHEA:27646"/>
        <dbReference type="ChEBI" id="CHEBI:17368"/>
        <dbReference type="ChEBI" id="CHEBI:17596"/>
        <dbReference type="ChEBI" id="CHEBI:43474"/>
        <dbReference type="ChEBI" id="CHEBI:57720"/>
        <dbReference type="EC" id="2.4.2.1"/>
    </reaction>
</comment>
<accession>A0AAD5AUY1</accession>
<evidence type="ECO:0000256" key="1">
    <source>
        <dbReference type="ARBA" id="ARBA00005058"/>
    </source>
</evidence>
<dbReference type="EC" id="2.4.2.1" evidence="3"/>
<proteinExistence type="inferred from homology"/>
<dbReference type="InterPro" id="IPR011270">
    <property type="entry name" value="Pur_Nuc_Pase_Ino/Guo-sp"/>
</dbReference>
<feature type="domain" description="Nucleoside phosphorylase" evidence="15">
    <location>
        <begin position="70"/>
        <end position="316"/>
    </location>
</feature>
<comment type="catalytic activity">
    <reaction evidence="10">
        <text>2'-deoxyinosine + phosphate = 2-deoxy-alpha-D-ribose 1-phosphate + hypoxanthine</text>
        <dbReference type="Rhea" id="RHEA:27750"/>
        <dbReference type="ChEBI" id="CHEBI:17368"/>
        <dbReference type="ChEBI" id="CHEBI:28997"/>
        <dbReference type="ChEBI" id="CHEBI:43474"/>
        <dbReference type="ChEBI" id="CHEBI:57259"/>
        <dbReference type="EC" id="2.4.2.1"/>
    </reaction>
</comment>
<dbReference type="GO" id="GO:0005737">
    <property type="term" value="C:cytoplasm"/>
    <property type="evidence" value="ECO:0007669"/>
    <property type="project" value="TreeGrafter"/>
</dbReference>
<comment type="catalytic activity">
    <reaction evidence="11">
        <text>guanosine + phosphate = alpha-D-ribose 1-phosphate + guanine</text>
        <dbReference type="Rhea" id="RHEA:13233"/>
        <dbReference type="ChEBI" id="CHEBI:16235"/>
        <dbReference type="ChEBI" id="CHEBI:16750"/>
        <dbReference type="ChEBI" id="CHEBI:43474"/>
        <dbReference type="ChEBI" id="CHEBI:57720"/>
        <dbReference type="EC" id="2.4.2.1"/>
    </reaction>
</comment>
<evidence type="ECO:0000313" key="16">
    <source>
        <dbReference type="EMBL" id="KAI5623513.1"/>
    </source>
</evidence>
<dbReference type="GO" id="GO:0006166">
    <property type="term" value="P:purine ribonucleoside salvage"/>
    <property type="evidence" value="ECO:0007669"/>
    <property type="project" value="UniProtKB-KW"/>
</dbReference>
<keyword evidence="17" id="KW-1185">Reference proteome</keyword>
<evidence type="ECO:0000256" key="2">
    <source>
        <dbReference type="ARBA" id="ARBA00006751"/>
    </source>
</evidence>
<evidence type="ECO:0000256" key="11">
    <source>
        <dbReference type="ARBA" id="ARBA00023970"/>
    </source>
</evidence>
<keyword evidence="7" id="KW-0660">Purine salvage</keyword>
<evidence type="ECO:0000256" key="14">
    <source>
        <dbReference type="ARBA" id="ARBA00054498"/>
    </source>
</evidence>
<evidence type="ECO:0000256" key="9">
    <source>
        <dbReference type="ARBA" id="ARBA00023929"/>
    </source>
</evidence>
<keyword evidence="6" id="KW-0808">Transferase</keyword>
<keyword evidence="5" id="KW-0328">Glycosyltransferase</keyword>
<dbReference type="InterPro" id="IPR011268">
    <property type="entry name" value="Purine_phosphorylase"/>
</dbReference>
<comment type="similarity">
    <text evidence="2">Belongs to the PNP/MTAP phosphorylase family.</text>
</comment>
<evidence type="ECO:0000256" key="10">
    <source>
        <dbReference type="ARBA" id="ARBA00023950"/>
    </source>
</evidence>
<dbReference type="AlphaFoldDB" id="A0AAD5AUY1"/>
<dbReference type="NCBIfam" id="TIGR01697">
    <property type="entry name" value="PNPH-PUNA-XAPA"/>
    <property type="match status" value="1"/>
</dbReference>
<evidence type="ECO:0000259" key="15">
    <source>
        <dbReference type="Pfam" id="PF01048"/>
    </source>
</evidence>
<dbReference type="Pfam" id="PF01048">
    <property type="entry name" value="PNP_UDP_1"/>
    <property type="match status" value="1"/>
</dbReference>
<dbReference type="GO" id="GO:0004731">
    <property type="term" value="F:purine-nucleoside phosphorylase activity"/>
    <property type="evidence" value="ECO:0007669"/>
    <property type="project" value="UniProtKB-EC"/>
</dbReference>
<dbReference type="Gene3D" id="3.40.50.1580">
    <property type="entry name" value="Nucleoside phosphorylase domain"/>
    <property type="match status" value="1"/>
</dbReference>
<dbReference type="NCBIfam" id="NF006054">
    <property type="entry name" value="PRK08202.1"/>
    <property type="match status" value="1"/>
</dbReference>
<gene>
    <name evidence="16" type="ORF">C0J50_16852</name>
</gene>
<evidence type="ECO:0000256" key="4">
    <source>
        <dbReference type="ARBA" id="ARBA00013834"/>
    </source>
</evidence>
<evidence type="ECO:0000256" key="8">
    <source>
        <dbReference type="ARBA" id="ARBA00023918"/>
    </source>
</evidence>
<dbReference type="PANTHER" id="PTHR11904:SF12">
    <property type="entry name" value="PURINE NUCLEOSIDE PHOSPHORYLASE"/>
    <property type="match status" value="1"/>
</dbReference>
<dbReference type="InterPro" id="IPR000845">
    <property type="entry name" value="Nucleoside_phosphorylase_d"/>
</dbReference>
<sequence>MGAEIPLIHSDRRISDSHVIQRQNSLRLRFKEFTDKRSTMLPESSGDYGYEACKAVVDWLLKQAEVRPLVGIVCGSGLGGLADMLKDQKVYSYKDIPNFPQSTVPGHAGQLVFGTLKGKPCVCMRGRFHLYEGYPIQQVTMPIRIFKMLGVETVILTNAAGGLNQDFKVGDVMIIKDHINMPGFAGNNPLCGHNDERFGTRFPCMSDAYDKHMRQLAHEVAAELGYSQFIKEGVYCVLGGPSFETIAECRMLNLLGADAVGMSTVHEVIVARHSGMRVFALSLITNKAVMDYESEEKANHVEVLQTGEQRSQQLVKLVSTIVSRINQPNDF</sequence>
<dbReference type="NCBIfam" id="TIGR01700">
    <property type="entry name" value="PNPH"/>
    <property type="match status" value="1"/>
</dbReference>
<evidence type="ECO:0000256" key="6">
    <source>
        <dbReference type="ARBA" id="ARBA00022679"/>
    </source>
</evidence>
<comment type="catalytic activity">
    <reaction evidence="9">
        <text>2'-deoxyguanosine + phosphate = 2-deoxy-alpha-D-ribose 1-phosphate + guanine</text>
        <dbReference type="Rhea" id="RHEA:27738"/>
        <dbReference type="ChEBI" id="CHEBI:16235"/>
        <dbReference type="ChEBI" id="CHEBI:17172"/>
        <dbReference type="ChEBI" id="CHEBI:43474"/>
        <dbReference type="ChEBI" id="CHEBI:57259"/>
        <dbReference type="EC" id="2.4.2.1"/>
    </reaction>
</comment>
<protein>
    <recommendedName>
        <fullName evidence="4">Purine nucleoside phosphorylase</fullName>
        <ecNumber evidence="3">2.4.2.1</ecNumber>
    </recommendedName>
    <alternativeName>
        <fullName evidence="13">Inosine phosphorylase</fullName>
    </alternativeName>
    <alternativeName>
        <fullName evidence="12">Inosine-guanosine phosphorylase</fullName>
    </alternativeName>
</protein>
<dbReference type="PANTHER" id="PTHR11904">
    <property type="entry name" value="METHYLTHIOADENOSINE/PURINE NUCLEOSIDE PHOSPHORYLASE"/>
    <property type="match status" value="1"/>
</dbReference>
<dbReference type="SUPFAM" id="SSF53167">
    <property type="entry name" value="Purine and uridine phosphorylases"/>
    <property type="match status" value="1"/>
</dbReference>
<organism evidence="16 17">
    <name type="scientific">Silurus asotus</name>
    <name type="common">Amur catfish</name>
    <name type="synonym">Parasilurus asotus</name>
    <dbReference type="NCBI Taxonomy" id="30991"/>
    <lineage>
        <taxon>Eukaryota</taxon>
        <taxon>Metazoa</taxon>
        <taxon>Chordata</taxon>
        <taxon>Craniata</taxon>
        <taxon>Vertebrata</taxon>
        <taxon>Euteleostomi</taxon>
        <taxon>Actinopterygii</taxon>
        <taxon>Neopterygii</taxon>
        <taxon>Teleostei</taxon>
        <taxon>Ostariophysi</taxon>
        <taxon>Siluriformes</taxon>
        <taxon>Siluridae</taxon>
        <taxon>Silurus</taxon>
    </lineage>
</organism>
<dbReference type="FunFam" id="3.40.50.1580:FF:000004">
    <property type="entry name" value="Purine nucleoside phosphorylase"/>
    <property type="match status" value="1"/>
</dbReference>
<comment type="caution">
    <text evidence="16">The sequence shown here is derived from an EMBL/GenBank/DDBJ whole genome shotgun (WGS) entry which is preliminary data.</text>
</comment>
<dbReference type="Proteomes" id="UP001205998">
    <property type="component" value="Unassembled WGS sequence"/>
</dbReference>